<feature type="compositionally biased region" description="Acidic residues" evidence="1">
    <location>
        <begin position="290"/>
        <end position="320"/>
    </location>
</feature>
<gene>
    <name evidence="2" type="ORF">ElyMa_005660300</name>
</gene>
<name>A0AAV4FBS5_9GAST</name>
<evidence type="ECO:0000256" key="1">
    <source>
        <dbReference type="SAM" id="MobiDB-lite"/>
    </source>
</evidence>
<dbReference type="AlphaFoldDB" id="A0AAV4FBS5"/>
<reference evidence="2 3" key="1">
    <citation type="journal article" date="2021" name="Elife">
        <title>Chloroplast acquisition without the gene transfer in kleptoplastic sea slugs, Plakobranchus ocellatus.</title>
        <authorList>
            <person name="Maeda T."/>
            <person name="Takahashi S."/>
            <person name="Yoshida T."/>
            <person name="Shimamura S."/>
            <person name="Takaki Y."/>
            <person name="Nagai Y."/>
            <person name="Toyoda A."/>
            <person name="Suzuki Y."/>
            <person name="Arimoto A."/>
            <person name="Ishii H."/>
            <person name="Satoh N."/>
            <person name="Nishiyama T."/>
            <person name="Hasebe M."/>
            <person name="Maruyama T."/>
            <person name="Minagawa J."/>
            <person name="Obokata J."/>
            <person name="Shigenobu S."/>
        </authorList>
    </citation>
    <scope>NUCLEOTIDE SEQUENCE [LARGE SCALE GENOMIC DNA]</scope>
</reference>
<accession>A0AAV4FBS5</accession>
<feature type="compositionally biased region" description="Polar residues" evidence="1">
    <location>
        <begin position="196"/>
        <end position="214"/>
    </location>
</feature>
<organism evidence="2 3">
    <name type="scientific">Elysia marginata</name>
    <dbReference type="NCBI Taxonomy" id="1093978"/>
    <lineage>
        <taxon>Eukaryota</taxon>
        <taxon>Metazoa</taxon>
        <taxon>Spiralia</taxon>
        <taxon>Lophotrochozoa</taxon>
        <taxon>Mollusca</taxon>
        <taxon>Gastropoda</taxon>
        <taxon>Heterobranchia</taxon>
        <taxon>Euthyneura</taxon>
        <taxon>Panpulmonata</taxon>
        <taxon>Sacoglossa</taxon>
        <taxon>Placobranchoidea</taxon>
        <taxon>Plakobranchidae</taxon>
        <taxon>Elysia</taxon>
    </lineage>
</organism>
<feature type="compositionally biased region" description="Basic and acidic residues" evidence="1">
    <location>
        <begin position="1"/>
        <end position="11"/>
    </location>
</feature>
<evidence type="ECO:0000313" key="3">
    <source>
        <dbReference type="Proteomes" id="UP000762676"/>
    </source>
</evidence>
<feature type="compositionally biased region" description="Polar residues" evidence="1">
    <location>
        <begin position="82"/>
        <end position="92"/>
    </location>
</feature>
<dbReference type="Proteomes" id="UP000762676">
    <property type="component" value="Unassembled WGS sequence"/>
</dbReference>
<feature type="region of interest" description="Disordered" evidence="1">
    <location>
        <begin position="240"/>
        <end position="334"/>
    </location>
</feature>
<proteinExistence type="predicted"/>
<feature type="compositionally biased region" description="Polar residues" evidence="1">
    <location>
        <begin position="160"/>
        <end position="169"/>
    </location>
</feature>
<feature type="compositionally biased region" description="Polar residues" evidence="1">
    <location>
        <begin position="266"/>
        <end position="275"/>
    </location>
</feature>
<feature type="region of interest" description="Disordered" evidence="1">
    <location>
        <begin position="158"/>
        <end position="216"/>
    </location>
</feature>
<sequence length="352" mass="37516">MVQAVEREVAEHPASQASSSIGGVPGLFAAHMGHSRTPSGCSAISFTSSVLSEPISENFPHAEPEVDSKGYEIVRDAAGNVVHSQEGTSKARSPNDIDDGNEADVEDLGEIRRKKRAGKNLNSVRFGSVGAAAATSSRDGSEEPDKMKSGAEIGRCRNLPQESSSTHQTPVVPATSPEGSRNVPGASSDRKESSKSPEINKSQLGAVTPESSAVSHIDSIHSRSYNLGEAILSQHTSLPNADVVSGSCSSQAVHNSSCSADPDTLHASTENLTQDKSGDDVDDDLRISAIDDDSNDDNYEDDEDEEDEDNENEEDKEENGDMASSVRSHQRIIDKERIKSWLESQTSVVLDD</sequence>
<feature type="region of interest" description="Disordered" evidence="1">
    <location>
        <begin position="80"/>
        <end position="111"/>
    </location>
</feature>
<protein>
    <submittedName>
        <fullName evidence="2">Selenocysteine insertion sequence-binding protein 2-like</fullName>
    </submittedName>
</protein>
<dbReference type="EMBL" id="BMAT01011340">
    <property type="protein sequence ID" value="GFR70738.1"/>
    <property type="molecule type" value="Genomic_DNA"/>
</dbReference>
<feature type="region of interest" description="Disordered" evidence="1">
    <location>
        <begin position="1"/>
        <end position="21"/>
    </location>
</feature>
<feature type="compositionally biased region" description="Acidic residues" evidence="1">
    <location>
        <begin position="96"/>
        <end position="108"/>
    </location>
</feature>
<evidence type="ECO:0000313" key="2">
    <source>
        <dbReference type="EMBL" id="GFR70738.1"/>
    </source>
</evidence>
<keyword evidence="3" id="KW-1185">Reference proteome</keyword>
<feature type="region of interest" description="Disordered" evidence="1">
    <location>
        <begin position="130"/>
        <end position="149"/>
    </location>
</feature>
<feature type="compositionally biased region" description="Basic and acidic residues" evidence="1">
    <location>
        <begin position="139"/>
        <end position="149"/>
    </location>
</feature>
<comment type="caution">
    <text evidence="2">The sequence shown here is derived from an EMBL/GenBank/DDBJ whole genome shotgun (WGS) entry which is preliminary data.</text>
</comment>
<feature type="compositionally biased region" description="Polar residues" evidence="1">
    <location>
        <begin position="246"/>
        <end position="259"/>
    </location>
</feature>